<dbReference type="Pfam" id="PF02113">
    <property type="entry name" value="Peptidase_S13"/>
    <property type="match status" value="2"/>
</dbReference>
<comment type="similarity">
    <text evidence="1">Belongs to the peptidase S13 family.</text>
</comment>
<evidence type="ECO:0000256" key="1">
    <source>
        <dbReference type="ARBA" id="ARBA00006096"/>
    </source>
</evidence>
<dbReference type="Proteomes" id="UP000441772">
    <property type="component" value="Unassembled WGS sequence"/>
</dbReference>
<keyword evidence="2" id="KW-0378">Hydrolase</keyword>
<gene>
    <name evidence="3" type="ORF">F7D09_0956</name>
</gene>
<reference evidence="3 4" key="1">
    <citation type="submission" date="2019-09" db="EMBL/GenBank/DDBJ databases">
        <title>Characterization of the phylogenetic diversity of two novel species belonging to the genus Bifidobacterium: Bifidobacterium cebidarum sp. nov. and Bifidobacterium leontopitheci sp. nov.</title>
        <authorList>
            <person name="Lugli G.A."/>
            <person name="Duranti S."/>
            <person name="Milani C."/>
            <person name="Turroni F."/>
            <person name="Ventura M."/>
        </authorList>
    </citation>
    <scope>NUCLEOTIDE SEQUENCE [LARGE SCALE GENOMIC DNA]</scope>
    <source>
        <strain evidence="3 4">LMG 31471</strain>
    </source>
</reference>
<comment type="caution">
    <text evidence="3">The sequence shown here is derived from an EMBL/GenBank/DDBJ whole genome shotgun (WGS) entry which is preliminary data.</text>
</comment>
<dbReference type="InterPro" id="IPR000667">
    <property type="entry name" value="Peptidase_S13"/>
</dbReference>
<keyword evidence="3" id="KW-0645">Protease</keyword>
<dbReference type="AlphaFoldDB" id="A0A6I1GMM3"/>
<dbReference type="RefSeq" id="WP_226835970.1">
    <property type="nucleotide sequence ID" value="NZ_JBHSKZ010000019.1"/>
</dbReference>
<dbReference type="Gene3D" id="3.40.710.10">
    <property type="entry name" value="DD-peptidase/beta-lactamase superfamily"/>
    <property type="match status" value="2"/>
</dbReference>
<name>A0A6I1GMM3_9BIFI</name>
<dbReference type="PRINTS" id="PR00922">
    <property type="entry name" value="DADACBPTASE3"/>
</dbReference>
<dbReference type="GO" id="GO:0004185">
    <property type="term" value="F:serine-type carboxypeptidase activity"/>
    <property type="evidence" value="ECO:0007669"/>
    <property type="project" value="InterPro"/>
</dbReference>
<protein>
    <submittedName>
        <fullName evidence="3">D-alanyl-D-alanine carboxypeptidase</fullName>
    </submittedName>
</protein>
<dbReference type="EMBL" id="WBVT01000010">
    <property type="protein sequence ID" value="KAB7790587.1"/>
    <property type="molecule type" value="Genomic_DNA"/>
</dbReference>
<dbReference type="PANTHER" id="PTHR30023">
    <property type="entry name" value="D-ALANYL-D-ALANINE CARBOXYPEPTIDASE"/>
    <property type="match status" value="1"/>
</dbReference>
<evidence type="ECO:0000313" key="3">
    <source>
        <dbReference type="EMBL" id="KAB7790587.1"/>
    </source>
</evidence>
<evidence type="ECO:0000313" key="4">
    <source>
        <dbReference type="Proteomes" id="UP000441772"/>
    </source>
</evidence>
<dbReference type="SUPFAM" id="SSF56601">
    <property type="entry name" value="beta-lactamase/transpeptidase-like"/>
    <property type="match status" value="1"/>
</dbReference>
<dbReference type="InterPro" id="IPR012338">
    <property type="entry name" value="Beta-lactam/transpept-like"/>
</dbReference>
<dbReference type="PANTHER" id="PTHR30023:SF0">
    <property type="entry name" value="PENICILLIN-SENSITIVE CARBOXYPEPTIDASE A"/>
    <property type="match status" value="1"/>
</dbReference>
<proteinExistence type="inferred from homology"/>
<sequence length="484" mass="50299">MARHRTSRQLSVRRLITVLVSALVTAALMIGYLMADIYDVLPGVLTLRQVHHATIADPQHPLAGGTVAADLGDDKPIDAAAAKKIIDEFGSSEGVGNAFSLAITAADGIIVAQHEASTARQPASTMKTLTAFAAASTLDMSSTLDTKTYLVQAADGGKTVVLQGGGDMLLSAGESDPDHINGRAGLGTLAAQTVQALKDRGITRIRLLYDDTLFGSDRTPAHINQNNAEHRYYTAISTMAVDGGRQWGELTKPSDPDDSSQYPTLSTQTAADAAATFAKRLTERGITVESGPSAGKAPEGMSAIASVSSAPLSEVMAFMLRHSDNTLAQLFGRLTDLKRGGSGAANSIAGDVKAVEETLKEQGIDTNGLVMADCSGLSPGSKLTVKTLVQIQARNLTAGSATAAAEGLSIPGLVGTARNRIVAGRDDGLYRVKTGSLDQVTSLTGNVSRRGGGVLAFAVIVNDPENYWSAVQAVNDMAAKLVEL</sequence>
<organism evidence="3 4">
    <name type="scientific">Bifidobacterium leontopitheci</name>
    <dbReference type="NCBI Taxonomy" id="2650774"/>
    <lineage>
        <taxon>Bacteria</taxon>
        <taxon>Bacillati</taxon>
        <taxon>Actinomycetota</taxon>
        <taxon>Actinomycetes</taxon>
        <taxon>Bifidobacteriales</taxon>
        <taxon>Bifidobacteriaceae</taxon>
        <taxon>Bifidobacterium</taxon>
    </lineage>
</organism>
<dbReference type="GO" id="GO:0000270">
    <property type="term" value="P:peptidoglycan metabolic process"/>
    <property type="evidence" value="ECO:0007669"/>
    <property type="project" value="TreeGrafter"/>
</dbReference>
<evidence type="ECO:0000256" key="2">
    <source>
        <dbReference type="ARBA" id="ARBA00022801"/>
    </source>
</evidence>
<keyword evidence="4" id="KW-1185">Reference proteome</keyword>
<keyword evidence="3" id="KW-0121">Carboxypeptidase</keyword>
<accession>A0A6I1GMM3</accession>
<dbReference type="GO" id="GO:0006508">
    <property type="term" value="P:proteolysis"/>
    <property type="evidence" value="ECO:0007669"/>
    <property type="project" value="InterPro"/>
</dbReference>